<dbReference type="Proteomes" id="UP000266206">
    <property type="component" value="Unassembled WGS sequence"/>
</dbReference>
<proteinExistence type="inferred from homology"/>
<comment type="similarity">
    <text evidence="1">Belongs to the HipA Ser/Thr kinase family.</text>
</comment>
<dbReference type="Pfam" id="PF07804">
    <property type="entry name" value="HipA_C"/>
    <property type="match status" value="1"/>
</dbReference>
<evidence type="ECO:0000313" key="5">
    <source>
        <dbReference type="EMBL" id="RIY41146.1"/>
    </source>
</evidence>
<dbReference type="PANTHER" id="PTHR37419">
    <property type="entry name" value="SERINE/THREONINE-PROTEIN KINASE TOXIN HIPA"/>
    <property type="match status" value="1"/>
</dbReference>
<evidence type="ECO:0000259" key="4">
    <source>
        <dbReference type="Pfam" id="PF07804"/>
    </source>
</evidence>
<protein>
    <recommendedName>
        <fullName evidence="4">HipA-like C-terminal domain-containing protein</fullName>
    </recommendedName>
</protein>
<dbReference type="OrthoDB" id="9805913at2"/>
<dbReference type="GO" id="GO:0005829">
    <property type="term" value="C:cytosol"/>
    <property type="evidence" value="ECO:0007669"/>
    <property type="project" value="TreeGrafter"/>
</dbReference>
<keyword evidence="3" id="KW-0418">Kinase</keyword>
<sequence>MIRATRSLRKKKLVEHELHVLVQIGQELIKAGTLELSDSMGQFVAAFTYDADYLSRAHDGRAYALDPVNLPLRQAPFESTSRYFRLGALFDAAPDAWGRTVMAADAGVSPTALTESQVLLKGKGSGVGAIMFCVNEPYEPLLALGSQGHLPALSSLNDIYRTIYAIDTGAQVDPELREMLMSSWDIGGARPKVAVRDDNGGEWIVKFPRVIDTYSRQRVEWANLQMAKAIGLHVPDVQLQELDNGECALLVSRFDRTYDADNPQKITRHHYLSAVSLISPPADFDKRKMDTAFGASIFSYARIASVIRQISTDITTDLNELFGRMILNILVHNTDDHLKNTGFLLDSHARGYGYRLSPLFDVVTQEGTIKHMLHIGPGDKGEVLQGRVGTLDNALAGCQQWGLDTEVAKEMIGQVSEVVANRRYFYEQAGMLGPEIDQVERWVSKELEPVTGQTNKITRQP</sequence>
<evidence type="ECO:0000256" key="3">
    <source>
        <dbReference type="ARBA" id="ARBA00022777"/>
    </source>
</evidence>
<dbReference type="EMBL" id="NQYH01000005">
    <property type="protein sequence ID" value="RIY41146.1"/>
    <property type="molecule type" value="Genomic_DNA"/>
</dbReference>
<dbReference type="GO" id="GO:0004674">
    <property type="term" value="F:protein serine/threonine kinase activity"/>
    <property type="evidence" value="ECO:0007669"/>
    <property type="project" value="TreeGrafter"/>
</dbReference>
<evidence type="ECO:0000256" key="2">
    <source>
        <dbReference type="ARBA" id="ARBA00022679"/>
    </source>
</evidence>
<gene>
    <name evidence="5" type="ORF">CJP73_08350</name>
</gene>
<evidence type="ECO:0000313" key="6">
    <source>
        <dbReference type="Proteomes" id="UP000266206"/>
    </source>
</evidence>
<evidence type="ECO:0000256" key="1">
    <source>
        <dbReference type="ARBA" id="ARBA00010164"/>
    </source>
</evidence>
<accession>A0A3A1YUE3</accession>
<dbReference type="AlphaFoldDB" id="A0A3A1YUE3"/>
<dbReference type="InterPro" id="IPR012893">
    <property type="entry name" value="HipA-like_C"/>
</dbReference>
<reference evidence="5 6" key="1">
    <citation type="submission" date="2017-08" db="EMBL/GenBank/DDBJ databases">
        <title>Pusillimonas indicus sp. nov., a member of the family Alcaligenaceae isolated from surface seawater.</title>
        <authorList>
            <person name="Li J."/>
        </authorList>
    </citation>
    <scope>NUCLEOTIDE SEQUENCE [LARGE SCALE GENOMIC DNA]</scope>
    <source>
        <strain evidence="5 6">L52-1-41</strain>
    </source>
</reference>
<organism evidence="5 6">
    <name type="scientific">Neopusillimonas maritima</name>
    <dbReference type="NCBI Taxonomy" id="2026239"/>
    <lineage>
        <taxon>Bacteria</taxon>
        <taxon>Pseudomonadati</taxon>
        <taxon>Pseudomonadota</taxon>
        <taxon>Betaproteobacteria</taxon>
        <taxon>Burkholderiales</taxon>
        <taxon>Alcaligenaceae</taxon>
        <taxon>Neopusillimonas</taxon>
    </lineage>
</organism>
<name>A0A3A1YUE3_9BURK</name>
<dbReference type="InterPro" id="IPR052028">
    <property type="entry name" value="HipA_Ser/Thr_kinase"/>
</dbReference>
<feature type="domain" description="HipA-like C-terminal" evidence="4">
    <location>
        <begin position="185"/>
        <end position="419"/>
    </location>
</feature>
<dbReference type="PANTHER" id="PTHR37419:SF8">
    <property type="entry name" value="TOXIN YJJJ"/>
    <property type="match status" value="1"/>
</dbReference>
<dbReference type="RefSeq" id="WP_119516136.1">
    <property type="nucleotide sequence ID" value="NZ_NQYH01000005.1"/>
</dbReference>
<comment type="caution">
    <text evidence="5">The sequence shown here is derived from an EMBL/GenBank/DDBJ whole genome shotgun (WGS) entry which is preliminary data.</text>
</comment>
<keyword evidence="2" id="KW-0808">Transferase</keyword>
<dbReference type="Gene3D" id="1.10.1070.20">
    <property type="match status" value="1"/>
</dbReference>